<dbReference type="Pfam" id="PF04402">
    <property type="entry name" value="SIMPL"/>
    <property type="match status" value="1"/>
</dbReference>
<gene>
    <name evidence="1" type="ORF">COW88_03275</name>
</gene>
<dbReference type="PANTHER" id="PTHR34387:SF1">
    <property type="entry name" value="PERIPLASMIC IMMUNOGENIC PROTEIN"/>
    <property type="match status" value="1"/>
</dbReference>
<evidence type="ECO:0000313" key="2">
    <source>
        <dbReference type="Proteomes" id="UP000230638"/>
    </source>
</evidence>
<dbReference type="Proteomes" id="UP000230638">
    <property type="component" value="Unassembled WGS sequence"/>
</dbReference>
<dbReference type="PANTHER" id="PTHR34387">
    <property type="entry name" value="SLR1258 PROTEIN"/>
    <property type="match status" value="1"/>
</dbReference>
<evidence type="ECO:0000313" key="1">
    <source>
        <dbReference type="EMBL" id="PIP72997.1"/>
    </source>
</evidence>
<accession>A0A2H0CSY3</accession>
<dbReference type="AlphaFoldDB" id="A0A2H0CSY3"/>
<feature type="non-terminal residue" evidence="1">
    <location>
        <position position="1"/>
    </location>
</feature>
<proteinExistence type="predicted"/>
<sequence length="136" mass="14517">AKPCPPAEIVGYSISQSVQVTVRDLEKAGVLLSGVVENGANTVSGISFEIDDETEFKNEAREKAFADAKEKARAIADAAGFRIGKIISINENFFTPQIYGGRAVSFEIADAAVPAPSIEPGSQEVKITVNVQYEIK</sequence>
<reference evidence="1 2" key="1">
    <citation type="submission" date="2017-09" db="EMBL/GenBank/DDBJ databases">
        <title>Depth-based differentiation of microbial function through sediment-hosted aquifers and enrichment of novel symbionts in the deep terrestrial subsurface.</title>
        <authorList>
            <person name="Probst A.J."/>
            <person name="Ladd B."/>
            <person name="Jarett J.K."/>
            <person name="Geller-Mcgrath D.E."/>
            <person name="Sieber C.M."/>
            <person name="Emerson J.B."/>
            <person name="Anantharaman K."/>
            <person name="Thomas B.C."/>
            <person name="Malmstrom R."/>
            <person name="Stieglmeier M."/>
            <person name="Klingl A."/>
            <person name="Woyke T."/>
            <person name="Ryan C.M."/>
            <person name="Banfield J.F."/>
        </authorList>
    </citation>
    <scope>NUCLEOTIDE SEQUENCE [LARGE SCALE GENOMIC DNA]</scope>
    <source>
        <strain evidence="1">CG22_combo_CG10-13_8_21_14_all_47_15</strain>
    </source>
</reference>
<dbReference type="InterPro" id="IPR052022">
    <property type="entry name" value="26kDa_periplasmic_antigen"/>
</dbReference>
<dbReference type="InterPro" id="IPR007497">
    <property type="entry name" value="SIMPL/DUF541"/>
</dbReference>
<organism evidence="1 2">
    <name type="scientific">Candidatus Lloydbacteria bacterium CG22_combo_CG10-13_8_21_14_all_47_15</name>
    <dbReference type="NCBI Taxonomy" id="1974635"/>
    <lineage>
        <taxon>Bacteria</taxon>
        <taxon>Candidatus Lloydiibacteriota</taxon>
    </lineage>
</organism>
<dbReference type="GO" id="GO:0006974">
    <property type="term" value="P:DNA damage response"/>
    <property type="evidence" value="ECO:0007669"/>
    <property type="project" value="TreeGrafter"/>
</dbReference>
<dbReference type="EMBL" id="PCTL01000033">
    <property type="protein sequence ID" value="PIP72997.1"/>
    <property type="molecule type" value="Genomic_DNA"/>
</dbReference>
<dbReference type="Gene3D" id="3.30.70.2970">
    <property type="entry name" value="Protein of unknown function (DUF541), domain 2"/>
    <property type="match status" value="1"/>
</dbReference>
<comment type="caution">
    <text evidence="1">The sequence shown here is derived from an EMBL/GenBank/DDBJ whole genome shotgun (WGS) entry which is preliminary data.</text>
</comment>
<name>A0A2H0CSY3_9BACT</name>
<dbReference type="Gene3D" id="3.30.110.170">
    <property type="entry name" value="Protein of unknown function (DUF541), domain 1"/>
    <property type="match status" value="1"/>
</dbReference>
<protein>
    <submittedName>
        <fullName evidence="1">SIMPL domain-containing protein</fullName>
    </submittedName>
</protein>